<dbReference type="GO" id="GO:0016787">
    <property type="term" value="F:hydrolase activity"/>
    <property type="evidence" value="ECO:0007669"/>
    <property type="project" value="UniProtKB-KW"/>
</dbReference>
<dbReference type="CDD" id="cd20745">
    <property type="entry name" value="FIX_RhsA_AHH_HNH-like"/>
    <property type="match status" value="1"/>
</dbReference>
<dbReference type="PANTHER" id="PTHR32305:SF17">
    <property type="entry name" value="TRNA NUCLEASE WAPA"/>
    <property type="match status" value="1"/>
</dbReference>
<evidence type="ECO:0000256" key="4">
    <source>
        <dbReference type="SAM" id="MobiDB-lite"/>
    </source>
</evidence>
<keyword evidence="7" id="KW-1185">Reference proteome</keyword>
<gene>
    <name evidence="6" type="ORF">FHR32_007123</name>
</gene>
<dbReference type="RefSeq" id="WP_221466644.1">
    <property type="nucleotide sequence ID" value="NZ_BAABEK010000091.1"/>
</dbReference>
<dbReference type="GO" id="GO:0003723">
    <property type="term" value="F:RNA binding"/>
    <property type="evidence" value="ECO:0007669"/>
    <property type="project" value="InterPro"/>
</dbReference>
<comment type="caution">
    <text evidence="6">The sequence shown here is derived from an EMBL/GenBank/DDBJ whole genome shotgun (WGS) entry which is preliminary data.</text>
</comment>
<dbReference type="PANTHER" id="PTHR32305">
    <property type="match status" value="1"/>
</dbReference>
<sequence length="609" mass="65635">MVSEHTIGYQGNGHRSRDLAKIQNADNPGAYLENDYTYTYDPRDRIAKSVKTPVGGGAATTETYSHDANSNVYDQTVQGKQTTFTFDRNRLMTSATAGQTSTYNYDPYGRLRTITGGGKTQEKYTYDGFDHVVKHEKLGDAGSTVTTYAYDPLDRTTTKTEKTGTANAKTTAYSYLGLSAEVLDEEVAGKLTRSFQYSAWGERLSQVKIKADGGEESSYYGYNAHTDVEQVTSEAGDTRATYGYTAYGSNDDTLFTGVDKPDPVDPTAKEEYNPYRFNAKRWDNSTGMYDMGFRDYNPGLNRFLTLDSYNGALNDLSLGTDPWTSNRYAFTGGNPITGIELDGHMLDGGAQCGIIASNPCNPSGPSPSPSSGPSPSPSSETPAESRPVAAPTPSPSRGVNPESWRSFCELNRLDCKATFSDAAHSFLGALGFTPLVGGGADAADGVLNAFEGNYKEAGLSAIAIIPFFGDLIVAKKVLRASVNAARAGLRRDFAVAEAANPLIDSLRTHGTLPSEYVTKAQAGAAGWEPGKALGNHIPGGQIGGDIFQDAASVGLPVAKGRVWREADIGLDPMKRRARQPGTRLLYSSDGLAYVTSDHYENFYQLPNWR</sequence>
<dbReference type="InterPro" id="IPR016191">
    <property type="entry name" value="Ribonuclease/ribotoxin"/>
</dbReference>
<protein>
    <submittedName>
        <fullName evidence="6">RHS repeat-associated protein</fullName>
    </submittedName>
</protein>
<keyword evidence="1" id="KW-0540">Nuclease</keyword>
<dbReference type="EMBL" id="JACHJU010000004">
    <property type="protein sequence ID" value="MBB4942723.1"/>
    <property type="molecule type" value="Genomic_DNA"/>
</dbReference>
<dbReference type="Gene3D" id="3.40.20.20">
    <property type="match status" value="2"/>
</dbReference>
<dbReference type="InterPro" id="IPR050708">
    <property type="entry name" value="T6SS_VgrG/RHS"/>
</dbReference>
<dbReference type="InterPro" id="IPR056823">
    <property type="entry name" value="TEN-like_YD-shell"/>
</dbReference>
<dbReference type="Proteomes" id="UP000534286">
    <property type="component" value="Unassembled WGS sequence"/>
</dbReference>
<feature type="compositionally biased region" description="Pro residues" evidence="4">
    <location>
        <begin position="362"/>
        <end position="376"/>
    </location>
</feature>
<proteinExistence type="predicted"/>
<dbReference type="InterPro" id="IPR022385">
    <property type="entry name" value="Rhs_assc_core"/>
</dbReference>
<keyword evidence="2" id="KW-0677">Repeat</keyword>
<feature type="region of interest" description="Disordered" evidence="4">
    <location>
        <begin position="356"/>
        <end position="401"/>
    </location>
</feature>
<evidence type="ECO:0000313" key="7">
    <source>
        <dbReference type="Proteomes" id="UP000534286"/>
    </source>
</evidence>
<dbReference type="AlphaFoldDB" id="A0A7W7S2H4"/>
<evidence type="ECO:0000259" key="5">
    <source>
        <dbReference type="Pfam" id="PF25023"/>
    </source>
</evidence>
<dbReference type="GO" id="GO:0004540">
    <property type="term" value="F:RNA nuclease activity"/>
    <property type="evidence" value="ECO:0007669"/>
    <property type="project" value="InterPro"/>
</dbReference>
<dbReference type="NCBIfam" id="TIGR03696">
    <property type="entry name" value="Rhs_assc_core"/>
    <property type="match status" value="1"/>
</dbReference>
<dbReference type="Pfam" id="PF25023">
    <property type="entry name" value="TEN_YD-shell"/>
    <property type="match status" value="1"/>
</dbReference>
<name>A0A7W7S2H4_9ACTN</name>
<evidence type="ECO:0000256" key="1">
    <source>
        <dbReference type="ARBA" id="ARBA00022722"/>
    </source>
</evidence>
<dbReference type="SUPFAM" id="SSF53933">
    <property type="entry name" value="Microbial ribonucleases"/>
    <property type="match status" value="1"/>
</dbReference>
<feature type="domain" description="Teneurin-like YD-shell" evidence="5">
    <location>
        <begin position="33"/>
        <end position="165"/>
    </location>
</feature>
<evidence type="ECO:0000256" key="2">
    <source>
        <dbReference type="ARBA" id="ARBA00022737"/>
    </source>
</evidence>
<organism evidence="6 7">
    <name type="scientific">Streptosporangium album</name>
    <dbReference type="NCBI Taxonomy" id="47479"/>
    <lineage>
        <taxon>Bacteria</taxon>
        <taxon>Bacillati</taxon>
        <taxon>Actinomycetota</taxon>
        <taxon>Actinomycetes</taxon>
        <taxon>Streptosporangiales</taxon>
        <taxon>Streptosporangiaceae</taxon>
        <taxon>Streptosporangium</taxon>
    </lineage>
</organism>
<accession>A0A7W7S2H4</accession>
<keyword evidence="3" id="KW-0378">Hydrolase</keyword>
<dbReference type="Gene3D" id="2.180.10.10">
    <property type="entry name" value="RHS repeat-associated core"/>
    <property type="match status" value="1"/>
</dbReference>
<reference evidence="6 7" key="1">
    <citation type="submission" date="2020-08" db="EMBL/GenBank/DDBJ databases">
        <title>Sequencing the genomes of 1000 actinobacteria strains.</title>
        <authorList>
            <person name="Klenk H.-P."/>
        </authorList>
    </citation>
    <scope>NUCLEOTIDE SEQUENCE [LARGE SCALE GENOMIC DNA]</scope>
    <source>
        <strain evidence="6 7">DSM 43023</strain>
    </source>
</reference>
<evidence type="ECO:0000313" key="6">
    <source>
        <dbReference type="EMBL" id="MBB4942723.1"/>
    </source>
</evidence>
<evidence type="ECO:0000256" key="3">
    <source>
        <dbReference type="ARBA" id="ARBA00022801"/>
    </source>
</evidence>
<dbReference type="InterPro" id="IPR053753">
    <property type="entry name" value="RNase_N1/T1-like_sf"/>
</dbReference>